<evidence type="ECO:0000256" key="2">
    <source>
        <dbReference type="ARBA" id="ARBA00022630"/>
    </source>
</evidence>
<feature type="transmembrane region" description="Helical" evidence="6">
    <location>
        <begin position="12"/>
        <end position="30"/>
    </location>
</feature>
<organism evidence="8 9">
    <name type="scientific">Mycena sanguinolenta</name>
    <dbReference type="NCBI Taxonomy" id="230812"/>
    <lineage>
        <taxon>Eukaryota</taxon>
        <taxon>Fungi</taxon>
        <taxon>Dikarya</taxon>
        <taxon>Basidiomycota</taxon>
        <taxon>Agaricomycotina</taxon>
        <taxon>Agaricomycetes</taxon>
        <taxon>Agaricomycetidae</taxon>
        <taxon>Agaricales</taxon>
        <taxon>Marasmiineae</taxon>
        <taxon>Mycenaceae</taxon>
        <taxon>Mycena</taxon>
    </lineage>
</organism>
<evidence type="ECO:0000259" key="7">
    <source>
        <dbReference type="Pfam" id="PF01494"/>
    </source>
</evidence>
<keyword evidence="6" id="KW-0812">Transmembrane</keyword>
<dbReference type="PRINTS" id="PR00420">
    <property type="entry name" value="RNGMNOXGNASE"/>
</dbReference>
<sequence length="378" mass="41035">MAAANNSLQQPLTILIVGAGIGGLTAAVALRRNGHNVQIFEAAEIKTEVGAAVGVQTNSLRVLDHLGVSRDNLKGVPWQKSMILSSDGGEVTTYPWLVPAMQANGLLCHRSDLYEELKRMATDGEGEGPPAKLRLGTKVVACDVEAGSVTLDSGEVVRADLILGADGVHSVIRAQIIGSILNAQDSGLSCFRVVLEAANLKNIPELEWLHANVSGTRSWTPTATPEEFLTKFRDFDPKFLHILDLPRHSPILKWKLRVLPHLPNWVPGRAALLGDAAHGTLPLLGQGAGMAVEDAGSLACLLPAGTRREDVPVRLEAYQDLRRQRGEFVRTESVAQASKGFNFVRSREIQRYLLEYDAIKAAEEFYRERFGGDVSQAK</sequence>
<dbReference type="PANTHER" id="PTHR13789:SF314">
    <property type="entry name" value="FAD-BINDING DOMAIN-CONTAINING PROTEIN"/>
    <property type="match status" value="1"/>
</dbReference>
<comment type="caution">
    <text evidence="8">The sequence shown here is derived from an EMBL/GenBank/DDBJ whole genome shotgun (WGS) entry which is preliminary data.</text>
</comment>
<keyword evidence="9" id="KW-1185">Reference proteome</keyword>
<keyword evidence="2" id="KW-0285">Flavoprotein</keyword>
<keyword evidence="5" id="KW-0503">Monooxygenase</keyword>
<dbReference type="GO" id="GO:0004497">
    <property type="term" value="F:monooxygenase activity"/>
    <property type="evidence" value="ECO:0007669"/>
    <property type="project" value="UniProtKB-KW"/>
</dbReference>
<keyword evidence="3" id="KW-0274">FAD</keyword>
<dbReference type="PANTHER" id="PTHR13789">
    <property type="entry name" value="MONOOXYGENASE"/>
    <property type="match status" value="1"/>
</dbReference>
<gene>
    <name evidence="8" type="ORF">MSAN_01791400</name>
</gene>
<name>A0A8H6XX74_9AGAR</name>
<dbReference type="Gene3D" id="3.50.50.60">
    <property type="entry name" value="FAD/NAD(P)-binding domain"/>
    <property type="match status" value="1"/>
</dbReference>
<dbReference type="GO" id="GO:0071949">
    <property type="term" value="F:FAD binding"/>
    <property type="evidence" value="ECO:0007669"/>
    <property type="project" value="InterPro"/>
</dbReference>
<dbReference type="InterPro" id="IPR036188">
    <property type="entry name" value="FAD/NAD-bd_sf"/>
</dbReference>
<protein>
    <submittedName>
        <fullName evidence="8">FAD/NAD(P)-binding domain-containing protein</fullName>
    </submittedName>
</protein>
<dbReference type="InterPro" id="IPR050493">
    <property type="entry name" value="FAD-dep_Monooxygenase_BioMet"/>
</dbReference>
<evidence type="ECO:0000256" key="6">
    <source>
        <dbReference type="SAM" id="Phobius"/>
    </source>
</evidence>
<dbReference type="SUPFAM" id="SSF51905">
    <property type="entry name" value="FAD/NAD(P)-binding domain"/>
    <property type="match status" value="1"/>
</dbReference>
<comment type="similarity">
    <text evidence="1">Belongs to the paxM FAD-dependent monooxygenase family.</text>
</comment>
<dbReference type="OrthoDB" id="9993796at2759"/>
<evidence type="ECO:0000313" key="9">
    <source>
        <dbReference type="Proteomes" id="UP000623467"/>
    </source>
</evidence>
<evidence type="ECO:0000256" key="4">
    <source>
        <dbReference type="ARBA" id="ARBA00023002"/>
    </source>
</evidence>
<dbReference type="Proteomes" id="UP000623467">
    <property type="component" value="Unassembled WGS sequence"/>
</dbReference>
<evidence type="ECO:0000256" key="3">
    <source>
        <dbReference type="ARBA" id="ARBA00022827"/>
    </source>
</evidence>
<keyword evidence="6" id="KW-0472">Membrane</keyword>
<dbReference type="Pfam" id="PF01494">
    <property type="entry name" value="FAD_binding_3"/>
    <property type="match status" value="2"/>
</dbReference>
<dbReference type="InterPro" id="IPR002938">
    <property type="entry name" value="FAD-bd"/>
</dbReference>
<dbReference type="AlphaFoldDB" id="A0A8H6XX74"/>
<feature type="domain" description="FAD-binding" evidence="7">
    <location>
        <begin position="265"/>
        <end position="328"/>
    </location>
</feature>
<feature type="domain" description="FAD-binding" evidence="7">
    <location>
        <begin position="13"/>
        <end position="211"/>
    </location>
</feature>
<keyword evidence="4" id="KW-0560">Oxidoreductase</keyword>
<evidence type="ECO:0000256" key="5">
    <source>
        <dbReference type="ARBA" id="ARBA00023033"/>
    </source>
</evidence>
<dbReference type="EMBL" id="JACAZH010000017">
    <property type="protein sequence ID" value="KAF7348374.1"/>
    <property type="molecule type" value="Genomic_DNA"/>
</dbReference>
<accession>A0A8H6XX74</accession>
<evidence type="ECO:0000256" key="1">
    <source>
        <dbReference type="ARBA" id="ARBA00007992"/>
    </source>
</evidence>
<evidence type="ECO:0000313" key="8">
    <source>
        <dbReference type="EMBL" id="KAF7348374.1"/>
    </source>
</evidence>
<proteinExistence type="inferred from homology"/>
<reference evidence="8" key="1">
    <citation type="submission" date="2020-05" db="EMBL/GenBank/DDBJ databases">
        <title>Mycena genomes resolve the evolution of fungal bioluminescence.</title>
        <authorList>
            <person name="Tsai I.J."/>
        </authorList>
    </citation>
    <scope>NUCLEOTIDE SEQUENCE</scope>
    <source>
        <strain evidence="8">160909Yilan</strain>
    </source>
</reference>
<keyword evidence="6" id="KW-1133">Transmembrane helix</keyword>